<name>A0A6G3R203_9ACTN</name>
<dbReference type="Gene3D" id="3.10.450.50">
    <property type="match status" value="1"/>
</dbReference>
<dbReference type="RefSeq" id="WP_164336345.1">
    <property type="nucleotide sequence ID" value="NZ_JAAGMD010000726.1"/>
</dbReference>
<dbReference type="InterPro" id="IPR037401">
    <property type="entry name" value="SnoaL-like"/>
</dbReference>
<dbReference type="Pfam" id="PF12680">
    <property type="entry name" value="SnoaL_2"/>
    <property type="match status" value="1"/>
</dbReference>
<sequence length="146" mass="16471">MPGTPSPTPASAEEVLHHGLRLLLGKDITGWVDLWTEDGTMEFPFAPEGRPRRLQGREAIAAYMRHYPDHIDLREFTDVRVHRTEDPGTVVAEARGLGRIVETGRPYEMNYISVLTVRDGLMTACRDYWNPLGMQQPGTEFHAAAR</sequence>
<accession>A0A6G3R203</accession>
<evidence type="ECO:0000259" key="1">
    <source>
        <dbReference type="Pfam" id="PF12680"/>
    </source>
</evidence>
<comment type="caution">
    <text evidence="2">The sequence shown here is derived from an EMBL/GenBank/DDBJ whole genome shotgun (WGS) entry which is preliminary data.</text>
</comment>
<organism evidence="2">
    <name type="scientific">Streptomyces sp. SID14436</name>
    <dbReference type="NCBI Taxonomy" id="2706070"/>
    <lineage>
        <taxon>Bacteria</taxon>
        <taxon>Bacillati</taxon>
        <taxon>Actinomycetota</taxon>
        <taxon>Actinomycetes</taxon>
        <taxon>Kitasatosporales</taxon>
        <taxon>Streptomycetaceae</taxon>
        <taxon>Streptomyces</taxon>
    </lineage>
</organism>
<protein>
    <submittedName>
        <fullName evidence="2">Nuclear transport factor 2 family protein</fullName>
    </submittedName>
</protein>
<dbReference type="EMBL" id="JAAGMD010000726">
    <property type="protein sequence ID" value="NEA89467.1"/>
    <property type="molecule type" value="Genomic_DNA"/>
</dbReference>
<proteinExistence type="predicted"/>
<evidence type="ECO:0000313" key="2">
    <source>
        <dbReference type="EMBL" id="NEA89467.1"/>
    </source>
</evidence>
<dbReference type="SUPFAM" id="SSF54427">
    <property type="entry name" value="NTF2-like"/>
    <property type="match status" value="1"/>
</dbReference>
<dbReference type="AlphaFoldDB" id="A0A6G3R203"/>
<dbReference type="InterPro" id="IPR032710">
    <property type="entry name" value="NTF2-like_dom_sf"/>
</dbReference>
<reference evidence="2" key="1">
    <citation type="submission" date="2020-01" db="EMBL/GenBank/DDBJ databases">
        <title>Insect and environment-associated Actinomycetes.</title>
        <authorList>
            <person name="Currrie C."/>
            <person name="Chevrette M."/>
            <person name="Carlson C."/>
            <person name="Stubbendieck R."/>
            <person name="Wendt-Pienkowski E."/>
        </authorList>
    </citation>
    <scope>NUCLEOTIDE SEQUENCE</scope>
    <source>
        <strain evidence="2">SID14436</strain>
    </source>
</reference>
<feature type="domain" description="SnoaL-like" evidence="1">
    <location>
        <begin position="25"/>
        <end position="123"/>
    </location>
</feature>
<gene>
    <name evidence="2" type="ORF">G3I53_26335</name>
</gene>